<evidence type="ECO:0000256" key="5">
    <source>
        <dbReference type="SAM" id="MobiDB-lite"/>
    </source>
</evidence>
<dbReference type="InterPro" id="IPR014729">
    <property type="entry name" value="Rossmann-like_a/b/a_fold"/>
</dbReference>
<sequence length="465" mass="50865">MERIHVGGMAHLWRVTRDDMSPPAILKAPIIQDGDDATAIVGFEMEQMILPLLHGPHAPKFIASGDFSRQPYIVMEHIAGESLLGCIDHAPLPIDDVVEIGVGVAHALADLHSQNVIHLDVKPSNVIRRAGGGFALIDFGLSRHDLLPDLLAEEFRLPLGTGPYLSPEQILRDRTDPRSDMFALGVMLYFLLTGVRPFGSPRQRRALARRLWRDPEPPVRHRPDCPPWLQEVILHCLEPEADKRYPTAAQLALDLAEPEQIRLTERAEKRRADSWLTARRRWWAQKFAPMRTPRSIAARRAAAPIVMAALDLGDANAALGEVLRDTVARIMAAAPGARLACVSVIKTSRLRLDSAQDEFGRNLHVRRLVEARRWAAGLGLPSAQITAHVLEASDPAAALIDFARENFVDQIVICACSGRRGGMGPVAARIGAQAPCTVTLVRPPQPAEAGAGDEVPMEPDVGLGI</sequence>
<keyword evidence="2" id="KW-0547">Nucleotide-binding</keyword>
<dbReference type="GO" id="GO:0016301">
    <property type="term" value="F:kinase activity"/>
    <property type="evidence" value="ECO:0007669"/>
    <property type="project" value="UniProtKB-KW"/>
</dbReference>
<evidence type="ECO:0000259" key="6">
    <source>
        <dbReference type="PROSITE" id="PS50011"/>
    </source>
</evidence>
<dbReference type="CDD" id="cd14014">
    <property type="entry name" value="STKc_PknB_like"/>
    <property type="match status" value="1"/>
</dbReference>
<keyword evidence="8" id="KW-1185">Reference proteome</keyword>
<keyword evidence="4" id="KW-0067">ATP-binding</keyword>
<dbReference type="CDD" id="cd00293">
    <property type="entry name" value="USP-like"/>
    <property type="match status" value="1"/>
</dbReference>
<dbReference type="PANTHER" id="PTHR43289:SF34">
    <property type="entry name" value="SERINE_THREONINE-PROTEIN KINASE YBDM-RELATED"/>
    <property type="match status" value="1"/>
</dbReference>
<dbReference type="Gene3D" id="3.40.50.620">
    <property type="entry name" value="HUPs"/>
    <property type="match status" value="1"/>
</dbReference>
<evidence type="ECO:0000256" key="1">
    <source>
        <dbReference type="ARBA" id="ARBA00022679"/>
    </source>
</evidence>
<comment type="caution">
    <text evidence="7">The sequence shown here is derived from an EMBL/GenBank/DDBJ whole genome shotgun (WGS) entry which is preliminary data.</text>
</comment>
<reference evidence="7" key="1">
    <citation type="journal article" date="2022" name="ISME J.">
        <title>Identification of active gaseous-alkane degraders at natural gas seeps.</title>
        <authorList>
            <person name="Farhan Ul Haque M."/>
            <person name="Hernandez M."/>
            <person name="Crombie A.T."/>
            <person name="Murrell J.C."/>
        </authorList>
    </citation>
    <scope>NUCLEOTIDE SEQUENCE</scope>
    <source>
        <strain evidence="7">PC2</strain>
    </source>
</reference>
<evidence type="ECO:0000313" key="7">
    <source>
        <dbReference type="EMBL" id="MCI4682575.1"/>
    </source>
</evidence>
<dbReference type="InterPro" id="IPR006016">
    <property type="entry name" value="UspA"/>
</dbReference>
<keyword evidence="3 7" id="KW-0418">Kinase</keyword>
<dbReference type="PROSITE" id="PS50011">
    <property type="entry name" value="PROTEIN_KINASE_DOM"/>
    <property type="match status" value="1"/>
</dbReference>
<evidence type="ECO:0000256" key="4">
    <source>
        <dbReference type="ARBA" id="ARBA00022840"/>
    </source>
</evidence>
<accession>A0ABS9Z5D1</accession>
<dbReference type="SUPFAM" id="SSF56112">
    <property type="entry name" value="Protein kinase-like (PK-like)"/>
    <property type="match status" value="1"/>
</dbReference>
<dbReference type="Gene3D" id="1.10.510.10">
    <property type="entry name" value="Transferase(Phosphotransferase) domain 1"/>
    <property type="match status" value="1"/>
</dbReference>
<dbReference type="PANTHER" id="PTHR43289">
    <property type="entry name" value="MITOGEN-ACTIVATED PROTEIN KINASE KINASE KINASE 20-RELATED"/>
    <property type="match status" value="1"/>
</dbReference>
<dbReference type="InterPro" id="IPR000719">
    <property type="entry name" value="Prot_kinase_dom"/>
</dbReference>
<feature type="region of interest" description="Disordered" evidence="5">
    <location>
        <begin position="445"/>
        <end position="465"/>
    </location>
</feature>
<gene>
    <name evidence="7" type="ORF">K2U94_07335</name>
</gene>
<dbReference type="Proteomes" id="UP001139104">
    <property type="component" value="Unassembled WGS sequence"/>
</dbReference>
<proteinExistence type="predicted"/>
<evidence type="ECO:0000256" key="3">
    <source>
        <dbReference type="ARBA" id="ARBA00022777"/>
    </source>
</evidence>
<protein>
    <submittedName>
        <fullName evidence="7">Bifunctional serine/threonine-protein kinase/universal stress protein</fullName>
    </submittedName>
</protein>
<organism evidence="7 8">
    <name type="scientific">Candidatus Rhodoblastus alkanivorans</name>
    <dbReference type="NCBI Taxonomy" id="2954117"/>
    <lineage>
        <taxon>Bacteria</taxon>
        <taxon>Pseudomonadati</taxon>
        <taxon>Pseudomonadota</taxon>
        <taxon>Alphaproteobacteria</taxon>
        <taxon>Hyphomicrobiales</taxon>
        <taxon>Rhodoblastaceae</taxon>
        <taxon>Rhodoblastus</taxon>
    </lineage>
</organism>
<evidence type="ECO:0000313" key="8">
    <source>
        <dbReference type="Proteomes" id="UP001139104"/>
    </source>
</evidence>
<name>A0ABS9Z5D1_9HYPH</name>
<dbReference type="EMBL" id="JAIVFP010000001">
    <property type="protein sequence ID" value="MCI4682575.1"/>
    <property type="molecule type" value="Genomic_DNA"/>
</dbReference>
<keyword evidence="1" id="KW-0808">Transferase</keyword>
<dbReference type="RefSeq" id="WP_243066576.1">
    <property type="nucleotide sequence ID" value="NZ_JAIVFK010000004.1"/>
</dbReference>
<dbReference type="Pfam" id="PF00069">
    <property type="entry name" value="Pkinase"/>
    <property type="match status" value="1"/>
</dbReference>
<dbReference type="InterPro" id="IPR011009">
    <property type="entry name" value="Kinase-like_dom_sf"/>
</dbReference>
<evidence type="ECO:0000256" key="2">
    <source>
        <dbReference type="ARBA" id="ARBA00022741"/>
    </source>
</evidence>
<feature type="domain" description="Protein kinase" evidence="6">
    <location>
        <begin position="1"/>
        <end position="263"/>
    </location>
</feature>
<dbReference type="Pfam" id="PF00582">
    <property type="entry name" value="Usp"/>
    <property type="match status" value="1"/>
</dbReference>
<dbReference type="SMART" id="SM00220">
    <property type="entry name" value="S_TKc"/>
    <property type="match status" value="1"/>
</dbReference>
<dbReference type="SUPFAM" id="SSF52402">
    <property type="entry name" value="Adenine nucleotide alpha hydrolases-like"/>
    <property type="match status" value="1"/>
</dbReference>